<keyword evidence="2" id="KW-1185">Reference proteome</keyword>
<comment type="caution">
    <text evidence="1">The sequence shown here is derived from an EMBL/GenBank/DDBJ whole genome shotgun (WGS) entry which is preliminary data.</text>
</comment>
<dbReference type="SUPFAM" id="SSF48150">
    <property type="entry name" value="DNA-glycosylase"/>
    <property type="match status" value="1"/>
</dbReference>
<dbReference type="PANTHER" id="PTHR30037:SF4">
    <property type="entry name" value="DNA-3-METHYLADENINE GLYCOSYLASE I"/>
    <property type="match status" value="1"/>
</dbReference>
<dbReference type="Gene3D" id="1.10.340.30">
    <property type="entry name" value="Hypothetical protein, domain 2"/>
    <property type="match status" value="1"/>
</dbReference>
<dbReference type="InterPro" id="IPR052891">
    <property type="entry name" value="DNA-3mA_glycosylase"/>
</dbReference>
<gene>
    <name evidence="1" type="ORF">ACFPWU_10380</name>
</gene>
<evidence type="ECO:0000313" key="2">
    <source>
        <dbReference type="Proteomes" id="UP001596098"/>
    </source>
</evidence>
<dbReference type="RefSeq" id="WP_239022130.1">
    <property type="nucleotide sequence ID" value="NZ_CP034929.1"/>
</dbReference>
<dbReference type="InterPro" id="IPR011257">
    <property type="entry name" value="DNA_glycosylase"/>
</dbReference>
<dbReference type="Pfam" id="PF03352">
    <property type="entry name" value="Adenine_glyco"/>
    <property type="match status" value="1"/>
</dbReference>
<evidence type="ECO:0000313" key="1">
    <source>
        <dbReference type="EMBL" id="MFC6154064.1"/>
    </source>
</evidence>
<dbReference type="InterPro" id="IPR005019">
    <property type="entry name" value="Adenine_glyco"/>
</dbReference>
<dbReference type="EMBL" id="JBHSQI010000005">
    <property type="protein sequence ID" value="MFC6154064.1"/>
    <property type="molecule type" value="Genomic_DNA"/>
</dbReference>
<organism evidence="1 2">
    <name type="scientific">Nocardioides yefusunii</name>
    <dbReference type="NCBI Taxonomy" id="2500546"/>
    <lineage>
        <taxon>Bacteria</taxon>
        <taxon>Bacillati</taxon>
        <taxon>Actinomycetota</taxon>
        <taxon>Actinomycetes</taxon>
        <taxon>Propionibacteriales</taxon>
        <taxon>Nocardioidaceae</taxon>
        <taxon>Nocardioides</taxon>
    </lineage>
</organism>
<reference evidence="2" key="1">
    <citation type="journal article" date="2019" name="Int. J. Syst. Evol. Microbiol.">
        <title>The Global Catalogue of Microorganisms (GCM) 10K type strain sequencing project: providing services to taxonomists for standard genome sequencing and annotation.</title>
        <authorList>
            <consortium name="The Broad Institute Genomics Platform"/>
            <consortium name="The Broad Institute Genome Sequencing Center for Infectious Disease"/>
            <person name="Wu L."/>
            <person name="Ma J."/>
        </authorList>
    </citation>
    <scope>NUCLEOTIDE SEQUENCE [LARGE SCALE GENOMIC DNA]</scope>
    <source>
        <strain evidence="2">DFY28</strain>
    </source>
</reference>
<accession>A0ABW1QZG2</accession>
<sequence length="222" mass="23957">MTGQGRVDALAAAPRSVEGDDGLLRCPWASGSAMEREYHDAEWGVALGGESAWFERMTLEGFQAGLSWRTILAKRDAFREVFAGFDVDAVAAFTPADEDRLMSDARIVRNRAKIRAAVVNARATVALREHPHWGRQGGLEALLSSFTPARSVEPQASTTSPESVAMSKALKKLGFTFVGPTTMHALMEATGMFDPHLHDCFRRGAGREQSRGAAPSAEAPLA</sequence>
<dbReference type="PANTHER" id="PTHR30037">
    <property type="entry name" value="DNA-3-METHYLADENINE GLYCOSYLASE 1"/>
    <property type="match status" value="1"/>
</dbReference>
<proteinExistence type="predicted"/>
<dbReference type="Proteomes" id="UP001596098">
    <property type="component" value="Unassembled WGS sequence"/>
</dbReference>
<name>A0ABW1QZG2_9ACTN</name>
<protein>
    <submittedName>
        <fullName evidence="1">DNA-3-methyladenine glycosylase I</fullName>
    </submittedName>
</protein>